<evidence type="ECO:0000313" key="3">
    <source>
        <dbReference type="Proteomes" id="UP000294360"/>
    </source>
</evidence>
<feature type="region of interest" description="Disordered" evidence="1">
    <location>
        <begin position="43"/>
        <end position="67"/>
    </location>
</feature>
<evidence type="ECO:0000313" key="2">
    <source>
        <dbReference type="EMBL" id="VFU10918.1"/>
    </source>
</evidence>
<proteinExistence type="predicted"/>
<organism evidence="2 3">
    <name type="scientific">Methylocella tundrae</name>
    <dbReference type="NCBI Taxonomy" id="227605"/>
    <lineage>
        <taxon>Bacteria</taxon>
        <taxon>Pseudomonadati</taxon>
        <taxon>Pseudomonadota</taxon>
        <taxon>Alphaproteobacteria</taxon>
        <taxon>Hyphomicrobiales</taxon>
        <taxon>Beijerinckiaceae</taxon>
        <taxon>Methylocella</taxon>
    </lineage>
</organism>
<gene>
    <name evidence="2" type="ORF">MTUNDRAET4_4037</name>
</gene>
<dbReference type="Proteomes" id="UP000294360">
    <property type="component" value="Chromosome"/>
</dbReference>
<dbReference type="AlphaFoldDB" id="A0A4U8Z5S5"/>
<protein>
    <submittedName>
        <fullName evidence="2">Uncharacterized protein</fullName>
    </submittedName>
</protein>
<accession>A0A4U8Z5S5</accession>
<sequence length="67" mass="7572">MSEKIDSEIVSRRRALCLLGPAALGLALLPIVLTVSDAEAQTYGMQRRAARRTGRQMHRQHRRTGHY</sequence>
<feature type="compositionally biased region" description="Basic residues" evidence="1">
    <location>
        <begin position="48"/>
        <end position="67"/>
    </location>
</feature>
<dbReference type="PROSITE" id="PS51318">
    <property type="entry name" value="TAT"/>
    <property type="match status" value="1"/>
</dbReference>
<dbReference type="InterPro" id="IPR006311">
    <property type="entry name" value="TAT_signal"/>
</dbReference>
<reference evidence="2 3" key="1">
    <citation type="submission" date="2019-03" db="EMBL/GenBank/DDBJ databases">
        <authorList>
            <person name="Kox A.R. M."/>
        </authorList>
    </citation>
    <scope>NUCLEOTIDE SEQUENCE [LARGE SCALE GENOMIC DNA]</scope>
    <source>
        <strain evidence="2">MTUNDRAET4 annotated genome</strain>
    </source>
</reference>
<evidence type="ECO:0000256" key="1">
    <source>
        <dbReference type="SAM" id="MobiDB-lite"/>
    </source>
</evidence>
<name>A0A4U8Z5S5_METTU</name>
<dbReference type="EMBL" id="LR536450">
    <property type="protein sequence ID" value="VFU10918.1"/>
    <property type="molecule type" value="Genomic_DNA"/>
</dbReference>
<dbReference type="KEGG" id="mtun:MTUNDRAET4_4037"/>